<name>A0ACB9EAW8_9ASTR</name>
<keyword evidence="2" id="KW-1185">Reference proteome</keyword>
<reference evidence="2" key="1">
    <citation type="journal article" date="2022" name="Mol. Ecol. Resour.">
        <title>The genomes of chicory, endive, great burdock and yacon provide insights into Asteraceae palaeo-polyploidization history and plant inulin production.</title>
        <authorList>
            <person name="Fan W."/>
            <person name="Wang S."/>
            <person name="Wang H."/>
            <person name="Wang A."/>
            <person name="Jiang F."/>
            <person name="Liu H."/>
            <person name="Zhao H."/>
            <person name="Xu D."/>
            <person name="Zhang Y."/>
        </authorList>
    </citation>
    <scope>NUCLEOTIDE SEQUENCE [LARGE SCALE GENOMIC DNA]</scope>
    <source>
        <strain evidence="2">cv. Yunnan</strain>
    </source>
</reference>
<organism evidence="1 2">
    <name type="scientific">Smallanthus sonchifolius</name>
    <dbReference type="NCBI Taxonomy" id="185202"/>
    <lineage>
        <taxon>Eukaryota</taxon>
        <taxon>Viridiplantae</taxon>
        <taxon>Streptophyta</taxon>
        <taxon>Embryophyta</taxon>
        <taxon>Tracheophyta</taxon>
        <taxon>Spermatophyta</taxon>
        <taxon>Magnoliopsida</taxon>
        <taxon>eudicotyledons</taxon>
        <taxon>Gunneridae</taxon>
        <taxon>Pentapetalae</taxon>
        <taxon>asterids</taxon>
        <taxon>campanulids</taxon>
        <taxon>Asterales</taxon>
        <taxon>Asteraceae</taxon>
        <taxon>Asteroideae</taxon>
        <taxon>Heliantheae alliance</taxon>
        <taxon>Millerieae</taxon>
        <taxon>Smallanthus</taxon>
    </lineage>
</organism>
<gene>
    <name evidence="1" type="ORF">L1987_55757</name>
</gene>
<evidence type="ECO:0000313" key="2">
    <source>
        <dbReference type="Proteomes" id="UP001056120"/>
    </source>
</evidence>
<comment type="caution">
    <text evidence="1">The sequence shown here is derived from an EMBL/GenBank/DDBJ whole genome shotgun (WGS) entry which is preliminary data.</text>
</comment>
<dbReference type="Proteomes" id="UP001056120">
    <property type="component" value="Linkage Group LG18"/>
</dbReference>
<dbReference type="EMBL" id="CM042035">
    <property type="protein sequence ID" value="KAI3755947.1"/>
    <property type="molecule type" value="Genomic_DNA"/>
</dbReference>
<protein>
    <submittedName>
        <fullName evidence="1">Uncharacterized protein</fullName>
    </submittedName>
</protein>
<proteinExistence type="predicted"/>
<sequence>MCCGRICMMCTCLIVVVIAIGMLFGFGVFSKAFHKVNNDLHYSYPPSAAAGRPFVAFAAPPPKNRSFRASYKEHCGCVETCSEYRRYEGDSSGSK</sequence>
<accession>A0ACB9EAW8</accession>
<reference evidence="1 2" key="2">
    <citation type="journal article" date="2022" name="Mol. Ecol. Resour.">
        <title>The genomes of chicory, endive, great burdock and yacon provide insights into Asteraceae paleo-polyploidization history and plant inulin production.</title>
        <authorList>
            <person name="Fan W."/>
            <person name="Wang S."/>
            <person name="Wang H."/>
            <person name="Wang A."/>
            <person name="Jiang F."/>
            <person name="Liu H."/>
            <person name="Zhao H."/>
            <person name="Xu D."/>
            <person name="Zhang Y."/>
        </authorList>
    </citation>
    <scope>NUCLEOTIDE SEQUENCE [LARGE SCALE GENOMIC DNA]</scope>
    <source>
        <strain evidence="2">cv. Yunnan</strain>
        <tissue evidence="1">Leaves</tissue>
    </source>
</reference>
<evidence type="ECO:0000313" key="1">
    <source>
        <dbReference type="EMBL" id="KAI3755947.1"/>
    </source>
</evidence>